<gene>
    <name evidence="1" type="ORF">KIH39_01445</name>
</gene>
<evidence type="ECO:0000313" key="2">
    <source>
        <dbReference type="Proteomes" id="UP000676194"/>
    </source>
</evidence>
<reference evidence="1" key="1">
    <citation type="submission" date="2021-05" db="EMBL/GenBank/DDBJ databases">
        <title>Complete genome sequence of the cellulolytic planctomycete Telmatocola sphagniphila SP2T and characterization of the first cellulase from planctomycetes.</title>
        <authorList>
            <person name="Rakitin A.L."/>
            <person name="Beletsky A.V."/>
            <person name="Naumoff D.G."/>
            <person name="Kulichevskaya I.S."/>
            <person name="Mardanov A.V."/>
            <person name="Ravin N.V."/>
            <person name="Dedysh S.N."/>
        </authorList>
    </citation>
    <scope>NUCLEOTIDE SEQUENCE</scope>
    <source>
        <strain evidence="1">SP2T</strain>
    </source>
</reference>
<accession>A0A8E6B6Z6</accession>
<dbReference type="AlphaFoldDB" id="A0A8E6B6Z6"/>
<dbReference type="Proteomes" id="UP000676194">
    <property type="component" value="Chromosome"/>
</dbReference>
<organism evidence="1 2">
    <name type="scientific">Telmatocola sphagniphila</name>
    <dbReference type="NCBI Taxonomy" id="1123043"/>
    <lineage>
        <taxon>Bacteria</taxon>
        <taxon>Pseudomonadati</taxon>
        <taxon>Planctomycetota</taxon>
        <taxon>Planctomycetia</taxon>
        <taxon>Gemmatales</taxon>
        <taxon>Gemmataceae</taxon>
    </lineage>
</organism>
<evidence type="ECO:0000313" key="1">
    <source>
        <dbReference type="EMBL" id="QVL32609.1"/>
    </source>
</evidence>
<protein>
    <submittedName>
        <fullName evidence="1">Uncharacterized protein</fullName>
    </submittedName>
</protein>
<dbReference type="KEGG" id="tsph:KIH39_01445"/>
<keyword evidence="2" id="KW-1185">Reference proteome</keyword>
<name>A0A8E6B6Z6_9BACT</name>
<dbReference type="EMBL" id="CP074694">
    <property type="protein sequence ID" value="QVL32609.1"/>
    <property type="molecule type" value="Genomic_DNA"/>
</dbReference>
<sequence length="141" mass="15995">MPKTFDRHGARFQYPENWAIEEEASDEGWTINLQSPATAFMTITYYANVEEPEPLLEEALNTLREIYKELESEEVQDSIAKSPATGFDINFITLDVTSSCWIRGLQVMNGSLIIFCQCADREMSRNGLVMKAICTSLNLDD</sequence>
<proteinExistence type="predicted"/>
<dbReference type="RefSeq" id="WP_213497501.1">
    <property type="nucleotide sequence ID" value="NZ_CP074694.1"/>
</dbReference>